<dbReference type="EnsemblPlants" id="OMERI08G04470.1">
    <property type="protein sequence ID" value="OMERI08G04470.1"/>
    <property type="gene ID" value="OMERI08G04470"/>
</dbReference>
<dbReference type="HOGENOM" id="CLU_1743515_0_0_1"/>
<name>A0A0E0EIJ0_9ORYZ</name>
<reference evidence="1" key="1">
    <citation type="submission" date="2015-04" db="UniProtKB">
        <authorList>
            <consortium name="EnsemblPlants"/>
        </authorList>
    </citation>
    <scope>IDENTIFICATION</scope>
</reference>
<dbReference type="Proteomes" id="UP000008021">
    <property type="component" value="Chromosome 8"/>
</dbReference>
<reference evidence="1" key="2">
    <citation type="submission" date="2018-05" db="EMBL/GenBank/DDBJ databases">
        <title>OmerRS3 (Oryza meridionalis Reference Sequence Version 3).</title>
        <authorList>
            <person name="Zhang J."/>
            <person name="Kudrna D."/>
            <person name="Lee S."/>
            <person name="Talag J."/>
            <person name="Welchert J."/>
            <person name="Wing R.A."/>
        </authorList>
    </citation>
    <scope>NUCLEOTIDE SEQUENCE [LARGE SCALE GENOMIC DNA]</scope>
    <source>
        <strain evidence="1">cv. OR44</strain>
    </source>
</reference>
<accession>A0A0E0EIJ0</accession>
<evidence type="ECO:0000313" key="1">
    <source>
        <dbReference type="EnsemblPlants" id="OMERI08G04470.1"/>
    </source>
</evidence>
<evidence type="ECO:0000313" key="2">
    <source>
        <dbReference type="Proteomes" id="UP000008021"/>
    </source>
</evidence>
<dbReference type="Gramene" id="OMERI08G04470.1">
    <property type="protein sequence ID" value="OMERI08G04470.1"/>
    <property type="gene ID" value="OMERI08G04470"/>
</dbReference>
<keyword evidence="2" id="KW-1185">Reference proteome</keyword>
<dbReference type="AlphaFoldDB" id="A0A0E0EIJ0"/>
<organism evidence="1">
    <name type="scientific">Oryza meridionalis</name>
    <dbReference type="NCBI Taxonomy" id="40149"/>
    <lineage>
        <taxon>Eukaryota</taxon>
        <taxon>Viridiplantae</taxon>
        <taxon>Streptophyta</taxon>
        <taxon>Embryophyta</taxon>
        <taxon>Tracheophyta</taxon>
        <taxon>Spermatophyta</taxon>
        <taxon>Magnoliopsida</taxon>
        <taxon>Liliopsida</taxon>
        <taxon>Poales</taxon>
        <taxon>Poaceae</taxon>
        <taxon>BOP clade</taxon>
        <taxon>Oryzoideae</taxon>
        <taxon>Oryzeae</taxon>
        <taxon>Oryzinae</taxon>
        <taxon>Oryza</taxon>
    </lineage>
</organism>
<sequence>MAAMLARLAGKQQLLLQYALRRSPAPPGRRLPGVVPALPLLWSAPFLGGSRRLKSYNAAAGVAVVGGDSSKAAADHHRHAVGADLDVGELASEEHYSAAGTSSSSSREYHSVAQTVAAADGDFDGGEKMAAARPAARGGSAKASVLLGWGEPEPGGGPHYN</sequence>
<proteinExistence type="predicted"/>
<protein>
    <submittedName>
        <fullName evidence="1">Uncharacterized protein</fullName>
    </submittedName>
</protein>